<accession>A0A0S3EWN2</accession>
<dbReference type="PANTHER" id="PTHR21310">
    <property type="entry name" value="AMINOGLYCOSIDE PHOSPHOTRANSFERASE-RELATED-RELATED"/>
    <property type="match status" value="1"/>
</dbReference>
<dbReference type="AlphaFoldDB" id="A0A0S3EWN2"/>
<dbReference type="Pfam" id="PF01636">
    <property type="entry name" value="APH"/>
    <property type="match status" value="1"/>
</dbReference>
<dbReference type="Gene3D" id="3.90.1200.10">
    <property type="match status" value="1"/>
</dbReference>
<protein>
    <recommendedName>
        <fullName evidence="1">Aminoglycoside phosphotransferase domain-containing protein</fullName>
    </recommendedName>
</protein>
<dbReference type="KEGG" id="sbd:ATN00_05495"/>
<evidence type="ECO:0000259" key="1">
    <source>
        <dbReference type="Pfam" id="PF01636"/>
    </source>
</evidence>
<dbReference type="EMBL" id="CP013264">
    <property type="protein sequence ID" value="ALR19845.1"/>
    <property type="molecule type" value="Genomic_DNA"/>
</dbReference>
<evidence type="ECO:0000313" key="2">
    <source>
        <dbReference type="EMBL" id="ALR19845.1"/>
    </source>
</evidence>
<keyword evidence="3" id="KW-1185">Reference proteome</keyword>
<dbReference type="InterPro" id="IPR041726">
    <property type="entry name" value="ACAD10_11_N"/>
</dbReference>
<reference evidence="2 3" key="1">
    <citation type="submission" date="2015-11" db="EMBL/GenBank/DDBJ databases">
        <title>A Two-component Flavoprotein Monooxygenase System MeaXY Responsible for para-Hydroxylation of 2-Methyl-6-ethylaniline and 2,6-Diethylaniline in Sphingobium baderi DE-13.</title>
        <authorList>
            <person name="Cheng M."/>
            <person name="Meng Q."/>
            <person name="Yang Y."/>
            <person name="Chu C."/>
            <person name="Yan X."/>
            <person name="He J."/>
            <person name="Li S."/>
        </authorList>
    </citation>
    <scope>NUCLEOTIDE SEQUENCE [LARGE SCALE GENOMIC DNA]</scope>
    <source>
        <strain evidence="2 3">DE-13</strain>
    </source>
</reference>
<gene>
    <name evidence="2" type="ORF">ATN00_05495</name>
</gene>
<dbReference type="OrthoDB" id="7510553at2"/>
<proteinExistence type="predicted"/>
<evidence type="ECO:0000313" key="3">
    <source>
        <dbReference type="Proteomes" id="UP000056968"/>
    </source>
</evidence>
<dbReference type="Proteomes" id="UP000056968">
    <property type="component" value="Chromosome"/>
</dbReference>
<sequence length="454" mass="51016">MNMNHAIVKDDMTERLTRQIERLVGGSVTMLDRQPRWRTSWYAEVSRDDRTIPLYVRGDKGIDAETFPGLAREAGILRLLEQGGIPVPHVYGMSHDPEGIIMDRVPGTRDVTEAANAAEAQRIAEESVEILARIHSLDTAPFVAAGVVQPQSPREIAFSYLTPNIAIFRRLKKTPQPMMEWALRWVERNVPQHRTRTCVLHGDPGQFLFQNGKITTLYDFEATHIGDPMHDLAALRLRHPTEPLGADPNHLVRHYARTTGMEIDQKAFSYHTATFMLASSMTLAAPMANPGPVDMQYEYIVWDILCRRALLWAIAEHMGVTIPTSAPPEPADSRSRIVWEILEATVARIDTGNSELGENDRCSAEKLVQWARAEAAMRQEHGAADLDRAAAFLGYRPADWREADAAVENFVQTAGPDHDAILLDYFARQVDDRMAEALPARERLTQYALQPFVP</sequence>
<dbReference type="InterPro" id="IPR011009">
    <property type="entry name" value="Kinase-like_dom_sf"/>
</dbReference>
<dbReference type="SUPFAM" id="SSF56112">
    <property type="entry name" value="Protein kinase-like (PK-like)"/>
    <property type="match status" value="1"/>
</dbReference>
<dbReference type="CDD" id="cd05154">
    <property type="entry name" value="ACAD10_11_N-like"/>
    <property type="match status" value="1"/>
</dbReference>
<name>A0A0S3EWN2_9SPHN</name>
<dbReference type="InterPro" id="IPR051678">
    <property type="entry name" value="AGP_Transferase"/>
</dbReference>
<dbReference type="InterPro" id="IPR002575">
    <property type="entry name" value="Aminoglycoside_PTrfase"/>
</dbReference>
<feature type="domain" description="Aminoglycoside phosphotransferase" evidence="1">
    <location>
        <begin position="65"/>
        <end position="237"/>
    </location>
</feature>
<dbReference type="STRING" id="1332080.ATN00_05495"/>
<organism evidence="2 3">
    <name type="scientific">Sphingobium baderi</name>
    <dbReference type="NCBI Taxonomy" id="1332080"/>
    <lineage>
        <taxon>Bacteria</taxon>
        <taxon>Pseudomonadati</taxon>
        <taxon>Pseudomonadota</taxon>
        <taxon>Alphaproteobacteria</taxon>
        <taxon>Sphingomonadales</taxon>
        <taxon>Sphingomonadaceae</taxon>
        <taxon>Sphingobium</taxon>
    </lineage>
</organism>